<feature type="chain" id="PRO_5040986349" evidence="4">
    <location>
        <begin position="19"/>
        <end position="543"/>
    </location>
</feature>
<keyword evidence="7" id="KW-1185">Reference proteome</keyword>
<dbReference type="InterPro" id="IPR036908">
    <property type="entry name" value="RlpA-like_sf"/>
</dbReference>
<dbReference type="Pfam" id="PF03330">
    <property type="entry name" value="DPBB_1"/>
    <property type="match status" value="1"/>
</dbReference>
<evidence type="ECO:0000256" key="3">
    <source>
        <dbReference type="SAM" id="Phobius"/>
    </source>
</evidence>
<feature type="compositionally biased region" description="Low complexity" evidence="2">
    <location>
        <begin position="399"/>
        <end position="439"/>
    </location>
</feature>
<keyword evidence="1 4" id="KW-0732">Signal</keyword>
<accession>A0A9W6UFD7</accession>
<feature type="compositionally biased region" description="Polar residues" evidence="2">
    <location>
        <begin position="365"/>
        <end position="378"/>
    </location>
</feature>
<feature type="compositionally biased region" description="Low complexity" evidence="2">
    <location>
        <begin position="284"/>
        <end position="338"/>
    </location>
</feature>
<feature type="region of interest" description="Disordered" evidence="2">
    <location>
        <begin position="216"/>
        <end position="378"/>
    </location>
</feature>
<dbReference type="Proteomes" id="UP001165083">
    <property type="component" value="Unassembled WGS sequence"/>
</dbReference>
<evidence type="ECO:0000259" key="5">
    <source>
        <dbReference type="PROSITE" id="PS50842"/>
    </source>
</evidence>
<evidence type="ECO:0000256" key="1">
    <source>
        <dbReference type="ARBA" id="ARBA00022729"/>
    </source>
</evidence>
<feature type="compositionally biased region" description="Low complexity" evidence="2">
    <location>
        <begin position="346"/>
        <end position="362"/>
    </location>
</feature>
<gene>
    <name evidence="6" type="ORF">Plil01_001356000</name>
</gene>
<feature type="transmembrane region" description="Helical" evidence="3">
    <location>
        <begin position="481"/>
        <end position="503"/>
    </location>
</feature>
<dbReference type="InterPro" id="IPR036749">
    <property type="entry name" value="Expansin_CBD_sf"/>
</dbReference>
<evidence type="ECO:0000313" key="7">
    <source>
        <dbReference type="Proteomes" id="UP001165083"/>
    </source>
</evidence>
<feature type="signal peptide" evidence="4">
    <location>
        <begin position="1"/>
        <end position="18"/>
    </location>
</feature>
<dbReference type="CDD" id="cd22271">
    <property type="entry name" value="DPBB_EXP_N-like"/>
    <property type="match status" value="1"/>
</dbReference>
<dbReference type="OrthoDB" id="406505at2759"/>
<evidence type="ECO:0000256" key="4">
    <source>
        <dbReference type="SAM" id="SignalP"/>
    </source>
</evidence>
<feature type="compositionally biased region" description="Polar residues" evidence="2">
    <location>
        <begin position="216"/>
        <end position="227"/>
    </location>
</feature>
<evidence type="ECO:0000313" key="6">
    <source>
        <dbReference type="EMBL" id="GMF31708.1"/>
    </source>
</evidence>
<dbReference type="Gene3D" id="2.40.40.10">
    <property type="entry name" value="RlpA-like domain"/>
    <property type="match status" value="1"/>
</dbReference>
<feature type="domain" description="Expansin-like EG45" evidence="5">
    <location>
        <begin position="36"/>
        <end position="134"/>
    </location>
</feature>
<dbReference type="NCBIfam" id="NF041144">
    <property type="entry name" value="expansin_EXLX1"/>
    <property type="match status" value="1"/>
</dbReference>
<feature type="compositionally biased region" description="Polar residues" evidence="2">
    <location>
        <begin position="446"/>
        <end position="455"/>
    </location>
</feature>
<feature type="compositionally biased region" description="Low complexity" evidence="2">
    <location>
        <begin position="228"/>
        <end position="253"/>
    </location>
</feature>
<dbReference type="PANTHER" id="PTHR31836">
    <property type="match status" value="1"/>
</dbReference>
<name>A0A9W6UFD7_9STRA</name>
<dbReference type="AlphaFoldDB" id="A0A9W6UFD7"/>
<proteinExistence type="predicted"/>
<dbReference type="PANTHER" id="PTHR31836:SF21">
    <property type="entry name" value="EXPANSIN-LIKE PROTEIN 7"/>
    <property type="match status" value="1"/>
</dbReference>
<dbReference type="SUPFAM" id="SSF50685">
    <property type="entry name" value="Barwin-like endoglucanases"/>
    <property type="match status" value="1"/>
</dbReference>
<feature type="region of interest" description="Disordered" evidence="2">
    <location>
        <begin position="391"/>
        <end position="479"/>
    </location>
</feature>
<organism evidence="6 7">
    <name type="scientific">Phytophthora lilii</name>
    <dbReference type="NCBI Taxonomy" id="2077276"/>
    <lineage>
        <taxon>Eukaryota</taxon>
        <taxon>Sar</taxon>
        <taxon>Stramenopiles</taxon>
        <taxon>Oomycota</taxon>
        <taxon>Peronosporomycetes</taxon>
        <taxon>Peronosporales</taxon>
        <taxon>Peronosporaceae</taxon>
        <taxon>Phytophthora</taxon>
    </lineage>
</organism>
<comment type="caution">
    <text evidence="6">The sequence shown here is derived from an EMBL/GenBank/DDBJ whole genome shotgun (WGS) entry which is preliminary data.</text>
</comment>
<dbReference type="InterPro" id="IPR049818">
    <property type="entry name" value="Expansin_EXLX1-like"/>
</dbReference>
<dbReference type="InterPro" id="IPR009009">
    <property type="entry name" value="RlpA-like_DPBB"/>
</dbReference>
<feature type="compositionally biased region" description="Pro residues" evidence="2">
    <location>
        <begin position="267"/>
        <end position="283"/>
    </location>
</feature>
<dbReference type="PROSITE" id="PS50842">
    <property type="entry name" value="EXPANSIN_EG45"/>
    <property type="match status" value="1"/>
</dbReference>
<evidence type="ECO:0000256" key="2">
    <source>
        <dbReference type="SAM" id="MobiDB-lite"/>
    </source>
</evidence>
<dbReference type="PRINTS" id="PR01217">
    <property type="entry name" value="PRICHEXTENSN"/>
</dbReference>
<dbReference type="InterPro" id="IPR007112">
    <property type="entry name" value="Expansin/allergen_DPBB_dom"/>
</dbReference>
<keyword evidence="3" id="KW-0812">Transmembrane</keyword>
<dbReference type="Gene3D" id="2.60.40.760">
    <property type="entry name" value="Expansin, cellulose-binding-like domain"/>
    <property type="match status" value="1"/>
</dbReference>
<reference evidence="6" key="1">
    <citation type="submission" date="2023-04" db="EMBL/GenBank/DDBJ databases">
        <title>Phytophthora lilii NBRC 32176.</title>
        <authorList>
            <person name="Ichikawa N."/>
            <person name="Sato H."/>
            <person name="Tonouchi N."/>
        </authorList>
    </citation>
    <scope>NUCLEOTIDE SEQUENCE</scope>
    <source>
        <strain evidence="6">NBRC 32176</strain>
    </source>
</reference>
<dbReference type="InterPro" id="IPR051477">
    <property type="entry name" value="Expansin_CellWall"/>
</dbReference>
<keyword evidence="3" id="KW-0472">Membrane</keyword>
<sequence length="543" mass="56483">MKAFTLLATAAALAVTNADEYFTGDGTAYTLGQTSAGNCNMMSALNFATTDYAALNDKQWDGLQNCGRCAEVSCADSRCADQSKSITVQILDRCPECKYGDLDLSPTVFTSLTGSTPSRYTIKWKFVDCPVSGNVNYCLKGGSNNYWTAVQPTNFATGVKSLQINGQDTTMLGSAYYYLLDGASQTQTDLTSVKISMTDVNGNSIEDTVSLTADSCTEGANQFPSGGSSQTSQTSQQSTPTYPSPTPTTAAPTTAPPTQAPTTQAPTPTPTPTPAMTPKPTQTPVPTTQTPLPTTVRPETTSPATTAPSPQQQEILPTTVPVSTTAAPTAAPATTAPPTTAPPTTAPVTAAPATTAPSTTAPESLITQDSESASGNDDDQITQQLFNVTGTVEPETTNSPKKSSKSASSSSTAGTSTSTSDDPTQQTQQQQQQTQQKAGLPADTTAAPSKSTKQSSDSHADDYTQEANTKSSGSSSSTDPLIIVLSTLGAIGMVALIVVVVIAKRKNIQEQKARDVEAPSMMSVQSFDVQNTPSDRRQAFGIL</sequence>
<keyword evidence="3" id="KW-1133">Transmembrane helix</keyword>
<dbReference type="EMBL" id="BSXW01000927">
    <property type="protein sequence ID" value="GMF31708.1"/>
    <property type="molecule type" value="Genomic_DNA"/>
</dbReference>
<protein>
    <submittedName>
        <fullName evidence="6">Unnamed protein product</fullName>
    </submittedName>
</protein>